<dbReference type="RefSeq" id="WP_134112440.1">
    <property type="nucleotide sequence ID" value="NZ_SOBG01000002.1"/>
</dbReference>
<keyword evidence="3" id="KW-1185">Reference proteome</keyword>
<protein>
    <submittedName>
        <fullName evidence="2">Uncharacterized protein</fullName>
    </submittedName>
</protein>
<name>A0AA46DZK8_9FUSO</name>
<evidence type="ECO:0000256" key="1">
    <source>
        <dbReference type="SAM" id="Phobius"/>
    </source>
</evidence>
<evidence type="ECO:0000313" key="3">
    <source>
        <dbReference type="Proteomes" id="UP000294678"/>
    </source>
</evidence>
<organism evidence="2 3">
    <name type="scientific">Hypnocyclicus thermotrophus</name>
    <dbReference type="NCBI Taxonomy" id="1627895"/>
    <lineage>
        <taxon>Bacteria</taxon>
        <taxon>Fusobacteriati</taxon>
        <taxon>Fusobacteriota</taxon>
        <taxon>Fusobacteriia</taxon>
        <taxon>Fusobacteriales</taxon>
        <taxon>Fusobacteriaceae</taxon>
        <taxon>Hypnocyclicus</taxon>
    </lineage>
</organism>
<evidence type="ECO:0000313" key="2">
    <source>
        <dbReference type="EMBL" id="TDT71845.1"/>
    </source>
</evidence>
<accession>A0AA46DZK8</accession>
<gene>
    <name evidence="2" type="ORF">EV215_0535</name>
</gene>
<sequence length="228" mass="27837">MKKFFLKLIIIFIIIFNTIFANNYHIGDIIRLEIKNSNIKEVKNVFKDFDIEKIEEKNNKIYIEFRSFETGEKDIILGDKKLILNIDSTIKKDETKLYNFNNNKNLKLQKIYKHFEYYIFYLIFILNIGLLIKIFIKQKNKENEIDINEIIEKENDFRKINYEFKKYIDKKYNTRFLNGIYNNNFNKEIENYLKNIDDLIFQGKTINIEEYKNKVLKYINIIKEKKNV</sequence>
<proteinExistence type="predicted"/>
<dbReference type="EMBL" id="SOBG01000002">
    <property type="protein sequence ID" value="TDT71845.1"/>
    <property type="molecule type" value="Genomic_DNA"/>
</dbReference>
<dbReference type="Proteomes" id="UP000294678">
    <property type="component" value="Unassembled WGS sequence"/>
</dbReference>
<keyword evidence="1" id="KW-0812">Transmembrane</keyword>
<keyword evidence="1" id="KW-1133">Transmembrane helix</keyword>
<reference evidence="2 3" key="1">
    <citation type="submission" date="2019-03" db="EMBL/GenBank/DDBJ databases">
        <title>Genomic Encyclopedia of Type Strains, Phase IV (KMG-IV): sequencing the most valuable type-strain genomes for metagenomic binning, comparative biology and taxonomic classification.</title>
        <authorList>
            <person name="Goeker M."/>
        </authorList>
    </citation>
    <scope>NUCLEOTIDE SEQUENCE [LARGE SCALE GENOMIC DNA]</scope>
    <source>
        <strain evidence="2 3">DSM 100055</strain>
    </source>
</reference>
<keyword evidence="1" id="KW-0472">Membrane</keyword>
<comment type="caution">
    <text evidence="2">The sequence shown here is derived from an EMBL/GenBank/DDBJ whole genome shotgun (WGS) entry which is preliminary data.</text>
</comment>
<dbReference type="AlphaFoldDB" id="A0AA46DZK8"/>
<feature type="transmembrane region" description="Helical" evidence="1">
    <location>
        <begin position="117"/>
        <end position="136"/>
    </location>
</feature>